<dbReference type="Proteomes" id="UP001601444">
    <property type="component" value="Unassembled WGS sequence"/>
</dbReference>
<gene>
    <name evidence="2" type="ORF">ACFYTF_24815</name>
</gene>
<protein>
    <recommendedName>
        <fullName evidence="4">DNA-binding protein</fullName>
    </recommendedName>
</protein>
<dbReference type="EMBL" id="JBIAMX010000018">
    <property type="protein sequence ID" value="MFF0546064.1"/>
    <property type="molecule type" value="Genomic_DNA"/>
</dbReference>
<evidence type="ECO:0000256" key="1">
    <source>
        <dbReference type="SAM" id="MobiDB-lite"/>
    </source>
</evidence>
<organism evidence="2 3">
    <name type="scientific">Nocardia thailandica</name>
    <dbReference type="NCBI Taxonomy" id="257275"/>
    <lineage>
        <taxon>Bacteria</taxon>
        <taxon>Bacillati</taxon>
        <taxon>Actinomycetota</taxon>
        <taxon>Actinomycetes</taxon>
        <taxon>Mycobacteriales</taxon>
        <taxon>Nocardiaceae</taxon>
        <taxon>Nocardia</taxon>
    </lineage>
</organism>
<sequence length="69" mass="7201">MPDENPTEFPRAIGRPATRALTATGRTTYASLTEVTAQQLLALHGVGPKAVRVLTEELAARGLAFAPGA</sequence>
<name>A0ABW6PUI4_9NOCA</name>
<accession>A0ABW6PUI4</accession>
<dbReference type="RefSeq" id="WP_387702517.1">
    <property type="nucleotide sequence ID" value="NZ_JBIAMX010000018.1"/>
</dbReference>
<feature type="region of interest" description="Disordered" evidence="1">
    <location>
        <begin position="1"/>
        <end position="20"/>
    </location>
</feature>
<evidence type="ECO:0000313" key="3">
    <source>
        <dbReference type="Proteomes" id="UP001601444"/>
    </source>
</evidence>
<comment type="caution">
    <text evidence="2">The sequence shown here is derived from an EMBL/GenBank/DDBJ whole genome shotgun (WGS) entry which is preliminary data.</text>
</comment>
<keyword evidence="3" id="KW-1185">Reference proteome</keyword>
<evidence type="ECO:0008006" key="4">
    <source>
        <dbReference type="Google" id="ProtNLM"/>
    </source>
</evidence>
<dbReference type="Gene3D" id="1.10.150.20">
    <property type="entry name" value="5' to 3' exonuclease, C-terminal subdomain"/>
    <property type="match status" value="1"/>
</dbReference>
<proteinExistence type="predicted"/>
<evidence type="ECO:0000313" key="2">
    <source>
        <dbReference type="EMBL" id="MFF0546064.1"/>
    </source>
</evidence>
<reference evidence="2 3" key="1">
    <citation type="submission" date="2024-10" db="EMBL/GenBank/DDBJ databases">
        <title>The Natural Products Discovery Center: Release of the First 8490 Sequenced Strains for Exploring Actinobacteria Biosynthetic Diversity.</title>
        <authorList>
            <person name="Kalkreuter E."/>
            <person name="Kautsar S.A."/>
            <person name="Yang D."/>
            <person name="Bader C.D."/>
            <person name="Teijaro C.N."/>
            <person name="Fluegel L."/>
            <person name="Davis C.M."/>
            <person name="Simpson J.R."/>
            <person name="Lauterbach L."/>
            <person name="Steele A.D."/>
            <person name="Gui C."/>
            <person name="Meng S."/>
            <person name="Li G."/>
            <person name="Viehrig K."/>
            <person name="Ye F."/>
            <person name="Su P."/>
            <person name="Kiefer A.F."/>
            <person name="Nichols A."/>
            <person name="Cepeda A.J."/>
            <person name="Yan W."/>
            <person name="Fan B."/>
            <person name="Jiang Y."/>
            <person name="Adhikari A."/>
            <person name="Zheng C.-J."/>
            <person name="Schuster L."/>
            <person name="Cowan T.M."/>
            <person name="Smanski M.J."/>
            <person name="Chevrette M.G."/>
            <person name="De Carvalho L.P.S."/>
            <person name="Shen B."/>
        </authorList>
    </citation>
    <scope>NUCLEOTIDE SEQUENCE [LARGE SCALE GENOMIC DNA]</scope>
    <source>
        <strain evidence="2 3">NPDC004045</strain>
    </source>
</reference>